<evidence type="ECO:0000313" key="2">
    <source>
        <dbReference type="EMBL" id="EIW85883.1"/>
    </source>
</evidence>
<keyword evidence="1" id="KW-0812">Transmembrane</keyword>
<protein>
    <submittedName>
        <fullName evidence="2">Uncharacterized protein</fullName>
    </submittedName>
</protein>
<dbReference type="EMBL" id="JH711573">
    <property type="protein sequence ID" value="EIW85883.1"/>
    <property type="molecule type" value="Genomic_DNA"/>
</dbReference>
<keyword evidence="1" id="KW-1133">Transmembrane helix</keyword>
<keyword evidence="3" id="KW-1185">Reference proteome</keyword>
<proteinExistence type="predicted"/>
<dbReference type="OMA" id="CTIVDAN"/>
<dbReference type="Proteomes" id="UP000053558">
    <property type="component" value="Unassembled WGS sequence"/>
</dbReference>
<feature type="transmembrane region" description="Helical" evidence="1">
    <location>
        <begin position="134"/>
        <end position="154"/>
    </location>
</feature>
<accession>A0A5M3N3E8</accession>
<sequence length="235" mass="26082">MQYSVTATFPSGVRKNCFALYKAIPILGNSVVWFATVNFVLRAWLIWDRCWPAAILFSLMSGGHAFILMYAGALRSAKWSVNSCTIVDANHISMGIAFIYTMAYDFLVLILTVVGLSRLQPSNPLGAVLRRQGVMYVATMSVVNVFPAVFYLLYLNDVMTEMTGPPATTLSMIISSRAVMSLIVDKKPEQYSSFWRQAPIGDTEQAFTTRIGEGVTTFQQTFEIDLGSLRSVPLE</sequence>
<evidence type="ECO:0000256" key="1">
    <source>
        <dbReference type="SAM" id="Phobius"/>
    </source>
</evidence>
<dbReference type="OrthoDB" id="2742220at2759"/>
<feature type="transmembrane region" description="Helical" evidence="1">
    <location>
        <begin position="53"/>
        <end position="72"/>
    </location>
</feature>
<gene>
    <name evidence="2" type="ORF">CONPUDRAFT_148018</name>
</gene>
<dbReference type="GeneID" id="19202420"/>
<keyword evidence="1" id="KW-0472">Membrane</keyword>
<dbReference type="RefSeq" id="XP_007762879.1">
    <property type="nucleotide sequence ID" value="XM_007764689.1"/>
</dbReference>
<dbReference type="KEGG" id="cput:CONPUDRAFT_148018"/>
<name>A0A5M3N3E8_CONPW</name>
<reference evidence="3" key="1">
    <citation type="journal article" date="2012" name="Science">
        <title>The Paleozoic origin of enzymatic lignin decomposition reconstructed from 31 fungal genomes.</title>
        <authorList>
            <person name="Floudas D."/>
            <person name="Binder M."/>
            <person name="Riley R."/>
            <person name="Barry K."/>
            <person name="Blanchette R.A."/>
            <person name="Henrissat B."/>
            <person name="Martinez A.T."/>
            <person name="Otillar R."/>
            <person name="Spatafora J.W."/>
            <person name="Yadav J.S."/>
            <person name="Aerts A."/>
            <person name="Benoit I."/>
            <person name="Boyd A."/>
            <person name="Carlson A."/>
            <person name="Copeland A."/>
            <person name="Coutinho P.M."/>
            <person name="de Vries R.P."/>
            <person name="Ferreira P."/>
            <person name="Findley K."/>
            <person name="Foster B."/>
            <person name="Gaskell J."/>
            <person name="Glotzer D."/>
            <person name="Gorecki P."/>
            <person name="Heitman J."/>
            <person name="Hesse C."/>
            <person name="Hori C."/>
            <person name="Igarashi K."/>
            <person name="Jurgens J.A."/>
            <person name="Kallen N."/>
            <person name="Kersten P."/>
            <person name="Kohler A."/>
            <person name="Kuees U."/>
            <person name="Kumar T.K.A."/>
            <person name="Kuo A."/>
            <person name="LaButti K."/>
            <person name="Larrondo L.F."/>
            <person name="Lindquist E."/>
            <person name="Ling A."/>
            <person name="Lombard V."/>
            <person name="Lucas S."/>
            <person name="Lundell T."/>
            <person name="Martin R."/>
            <person name="McLaughlin D.J."/>
            <person name="Morgenstern I."/>
            <person name="Morin E."/>
            <person name="Murat C."/>
            <person name="Nagy L.G."/>
            <person name="Nolan M."/>
            <person name="Ohm R.A."/>
            <person name="Patyshakuliyeva A."/>
            <person name="Rokas A."/>
            <person name="Ruiz-Duenas F.J."/>
            <person name="Sabat G."/>
            <person name="Salamov A."/>
            <person name="Samejima M."/>
            <person name="Schmutz J."/>
            <person name="Slot J.C."/>
            <person name="St John F."/>
            <person name="Stenlid J."/>
            <person name="Sun H."/>
            <person name="Sun S."/>
            <person name="Syed K."/>
            <person name="Tsang A."/>
            <person name="Wiebenga A."/>
            <person name="Young D."/>
            <person name="Pisabarro A."/>
            <person name="Eastwood D.C."/>
            <person name="Martin F."/>
            <person name="Cullen D."/>
            <person name="Grigoriev I.V."/>
            <person name="Hibbett D.S."/>
        </authorList>
    </citation>
    <scope>NUCLEOTIDE SEQUENCE [LARGE SCALE GENOMIC DNA]</scope>
    <source>
        <strain evidence="3">RWD-64-598 SS2</strain>
    </source>
</reference>
<dbReference type="AlphaFoldDB" id="A0A5M3N3E8"/>
<organism evidence="2 3">
    <name type="scientific">Coniophora puteana (strain RWD-64-598)</name>
    <name type="common">Brown rot fungus</name>
    <dbReference type="NCBI Taxonomy" id="741705"/>
    <lineage>
        <taxon>Eukaryota</taxon>
        <taxon>Fungi</taxon>
        <taxon>Dikarya</taxon>
        <taxon>Basidiomycota</taxon>
        <taxon>Agaricomycotina</taxon>
        <taxon>Agaricomycetes</taxon>
        <taxon>Agaricomycetidae</taxon>
        <taxon>Boletales</taxon>
        <taxon>Coniophorineae</taxon>
        <taxon>Coniophoraceae</taxon>
        <taxon>Coniophora</taxon>
    </lineage>
</organism>
<comment type="caution">
    <text evidence="2">The sequence shown here is derived from an EMBL/GenBank/DDBJ whole genome shotgun (WGS) entry which is preliminary data.</text>
</comment>
<feature type="transmembrane region" description="Helical" evidence="1">
    <location>
        <begin position="20"/>
        <end position="41"/>
    </location>
</feature>
<feature type="transmembrane region" description="Helical" evidence="1">
    <location>
        <begin position="92"/>
        <end position="114"/>
    </location>
</feature>
<evidence type="ECO:0000313" key="3">
    <source>
        <dbReference type="Proteomes" id="UP000053558"/>
    </source>
</evidence>